<dbReference type="PANTHER" id="PTHR40111:SF1">
    <property type="entry name" value="CEPHALOSPORIN-C DEACETYLASE"/>
    <property type="match status" value="1"/>
</dbReference>
<evidence type="ECO:0000313" key="3">
    <source>
        <dbReference type="EMBL" id="SVC21365.1"/>
    </source>
</evidence>
<dbReference type="Gene3D" id="3.40.50.1820">
    <property type="entry name" value="alpha/beta hydrolase"/>
    <property type="match status" value="1"/>
</dbReference>
<evidence type="ECO:0000256" key="1">
    <source>
        <dbReference type="SAM" id="MobiDB-lite"/>
    </source>
</evidence>
<dbReference type="Pfam" id="PF05448">
    <property type="entry name" value="AXE1"/>
    <property type="match status" value="1"/>
</dbReference>
<accession>A0A382KCP7</accession>
<feature type="domain" description="Acetyl xylan esterase" evidence="2">
    <location>
        <begin position="29"/>
        <end position="325"/>
    </location>
</feature>
<sequence length="338" mass="37043">WPGNIMGRITTDSKIGKDGGGKALADQKDLDAFVTQVTRPGDFDDFWERVLAGLSEVPLEPLIAPETMRSNADVDVSRVHYRSLDGIEISGWYCVPTQGEGPFPAVIRFPGYKGEPGMRRDWGRKEVVSLTVAVRGKLGSNTYFNPGYPGLLTHGIEGRDTYGYKGVISDCVRGIDFLLSRPEVDPQRIFACGSSQGGGLTLITSALRPEIKGGVAGYPFLCCYPESMQMLRSYPYDELTCYARANPDRVEEMLETLRYYDAVNFAPGIKCPMVVGIALEDEVCPPGTSYAAYQALTGPKELWLFPDSGHGNAHEYPAKETAWLEQQISKSQTGGSND</sequence>
<dbReference type="InterPro" id="IPR029058">
    <property type="entry name" value="AB_hydrolase_fold"/>
</dbReference>
<dbReference type="InterPro" id="IPR039069">
    <property type="entry name" value="CE7"/>
</dbReference>
<dbReference type="AlphaFoldDB" id="A0A382KCP7"/>
<feature type="non-terminal residue" evidence="3">
    <location>
        <position position="1"/>
    </location>
</feature>
<name>A0A382KCP7_9ZZZZ</name>
<proteinExistence type="predicted"/>
<dbReference type="EMBL" id="UINC01079397">
    <property type="protein sequence ID" value="SVC21365.1"/>
    <property type="molecule type" value="Genomic_DNA"/>
</dbReference>
<dbReference type="GO" id="GO:0005976">
    <property type="term" value="P:polysaccharide metabolic process"/>
    <property type="evidence" value="ECO:0007669"/>
    <property type="project" value="TreeGrafter"/>
</dbReference>
<dbReference type="InterPro" id="IPR008391">
    <property type="entry name" value="AXE1_dom"/>
</dbReference>
<evidence type="ECO:0000259" key="2">
    <source>
        <dbReference type="Pfam" id="PF05448"/>
    </source>
</evidence>
<dbReference type="GO" id="GO:0052689">
    <property type="term" value="F:carboxylic ester hydrolase activity"/>
    <property type="evidence" value="ECO:0007669"/>
    <property type="project" value="TreeGrafter"/>
</dbReference>
<reference evidence="3" key="1">
    <citation type="submission" date="2018-05" db="EMBL/GenBank/DDBJ databases">
        <authorList>
            <person name="Lanie J.A."/>
            <person name="Ng W.-L."/>
            <person name="Kazmierczak K.M."/>
            <person name="Andrzejewski T.M."/>
            <person name="Davidsen T.M."/>
            <person name="Wayne K.J."/>
            <person name="Tettelin H."/>
            <person name="Glass J.I."/>
            <person name="Rusch D."/>
            <person name="Podicherti R."/>
            <person name="Tsui H.-C.T."/>
            <person name="Winkler M.E."/>
        </authorList>
    </citation>
    <scope>NUCLEOTIDE SEQUENCE</scope>
</reference>
<gene>
    <name evidence="3" type="ORF">METZ01_LOCUS274219</name>
</gene>
<dbReference type="PANTHER" id="PTHR40111">
    <property type="entry name" value="CEPHALOSPORIN-C DEACETYLASE"/>
    <property type="match status" value="1"/>
</dbReference>
<feature type="region of interest" description="Disordered" evidence="1">
    <location>
        <begin position="1"/>
        <end position="20"/>
    </location>
</feature>
<protein>
    <recommendedName>
        <fullName evidence="2">Acetyl xylan esterase domain-containing protein</fullName>
    </recommendedName>
</protein>
<dbReference type="SUPFAM" id="SSF53474">
    <property type="entry name" value="alpha/beta-Hydrolases"/>
    <property type="match status" value="1"/>
</dbReference>
<organism evidence="3">
    <name type="scientific">marine metagenome</name>
    <dbReference type="NCBI Taxonomy" id="408172"/>
    <lineage>
        <taxon>unclassified sequences</taxon>
        <taxon>metagenomes</taxon>
        <taxon>ecological metagenomes</taxon>
    </lineage>
</organism>